<dbReference type="OrthoDB" id="5221804at2759"/>
<evidence type="ECO:0000256" key="1">
    <source>
        <dbReference type="SAM" id="MobiDB-lite"/>
    </source>
</evidence>
<dbReference type="Proteomes" id="UP000284375">
    <property type="component" value="Unassembled WGS sequence"/>
</dbReference>
<feature type="compositionally biased region" description="Polar residues" evidence="1">
    <location>
        <begin position="88"/>
        <end position="98"/>
    </location>
</feature>
<evidence type="ECO:0000313" key="2">
    <source>
        <dbReference type="EMBL" id="ROV95144.1"/>
    </source>
</evidence>
<proteinExistence type="predicted"/>
<evidence type="ECO:0000313" key="3">
    <source>
        <dbReference type="Proteomes" id="UP000284375"/>
    </source>
</evidence>
<feature type="compositionally biased region" description="Polar residues" evidence="1">
    <location>
        <begin position="124"/>
        <end position="145"/>
    </location>
</feature>
<name>A0A423VVM9_CYTCH</name>
<reference evidence="2 3" key="1">
    <citation type="submission" date="2015-09" db="EMBL/GenBank/DDBJ databases">
        <title>Host preference determinants of Valsa canker pathogens revealed by comparative genomics.</title>
        <authorList>
            <person name="Yin Z."/>
            <person name="Huang L."/>
        </authorList>
    </citation>
    <scope>NUCLEOTIDE SEQUENCE [LARGE SCALE GENOMIC DNA]</scope>
    <source>
        <strain evidence="2 3">YSFL</strain>
    </source>
</reference>
<comment type="caution">
    <text evidence="2">The sequence shown here is derived from an EMBL/GenBank/DDBJ whole genome shotgun (WGS) entry which is preliminary data.</text>
</comment>
<feature type="region of interest" description="Disordered" evidence="1">
    <location>
        <begin position="8"/>
        <end position="145"/>
    </location>
</feature>
<sequence length="165" mass="17504">MFSCCFTARKGGNEAQSSEHGVPYTQEAPIKEQAKSYVPSWQREEGTVSTTGLRKPSNAGRNRPGTTSDRRKKNEVLPTDYLYFGDETSGNPASNDTSCKLHPQSASSNDAASSQPGSGFASGKDNSGYTATGLNNNSQMGYSSLTYGGSLQYDYAGTQAFSPGP</sequence>
<keyword evidence="3" id="KW-1185">Reference proteome</keyword>
<organism evidence="2 3">
    <name type="scientific">Cytospora chrysosperma</name>
    <name type="common">Cytospora canker fungus</name>
    <name type="synonym">Sphaeria chrysosperma</name>
    <dbReference type="NCBI Taxonomy" id="252740"/>
    <lineage>
        <taxon>Eukaryota</taxon>
        <taxon>Fungi</taxon>
        <taxon>Dikarya</taxon>
        <taxon>Ascomycota</taxon>
        <taxon>Pezizomycotina</taxon>
        <taxon>Sordariomycetes</taxon>
        <taxon>Sordariomycetidae</taxon>
        <taxon>Diaporthales</taxon>
        <taxon>Cytosporaceae</taxon>
        <taxon>Cytospora</taxon>
    </lineage>
</organism>
<gene>
    <name evidence="2" type="ORF">VSDG_05778</name>
</gene>
<accession>A0A423VVM9</accession>
<protein>
    <submittedName>
        <fullName evidence="2">Uncharacterized protein</fullName>
    </submittedName>
</protein>
<dbReference type="AlphaFoldDB" id="A0A423VVM9"/>
<dbReference type="EMBL" id="LJZO01000025">
    <property type="protein sequence ID" value="ROV95144.1"/>
    <property type="molecule type" value="Genomic_DNA"/>
</dbReference>
<feature type="compositionally biased region" description="Low complexity" evidence="1">
    <location>
        <begin position="105"/>
        <end position="114"/>
    </location>
</feature>